<keyword evidence="1" id="KW-0732">Signal</keyword>
<gene>
    <name evidence="2" type="ORF">GCM10011343_09550</name>
</gene>
<dbReference type="AlphaFoldDB" id="A0A916XYF1"/>
<comment type="caution">
    <text evidence="2">The sequence shown here is derived from an EMBL/GenBank/DDBJ whole genome shotgun (WGS) entry which is preliminary data.</text>
</comment>
<sequence>MKNYILFTFLLVSLSLFSQNTWENGKIEFENGTSLDCQIKNENWSDNPESIKFLNQSNTEIIVDLKDLKSFEIFNKLKYIKASVDFETSSSKLDELTATREAVFEKKVLLLKMLIDAKADLFVYETNGKTRYFYRVDENPIKPLIFKSYLHNNTHVMTNKDFVYQLNTDVSCGDSKLAVNSINYREKELIKYFEKYNTCSNSTIVKYTQKNKSKLNINLFAGLSLIKSTFESGSDFYINNSSSNVSTFRAGSQFELILPLQKRNISAFAELSYLSLSTSYVETAAPNFTSNTSLDINKIDFLLGLKYYFFINEKSSIYLEGYYSITSLNAGKNELVSVLTTESDPDPIRTLILDARNEGYAGFGVGFKYDKKYSLGLRINAAQNSINYIYDWNQVNSEISIIAAYTIF</sequence>
<organism evidence="2 3">
    <name type="scientific">Flavobacterium orientale</name>
    <dbReference type="NCBI Taxonomy" id="1756020"/>
    <lineage>
        <taxon>Bacteria</taxon>
        <taxon>Pseudomonadati</taxon>
        <taxon>Bacteroidota</taxon>
        <taxon>Flavobacteriia</taxon>
        <taxon>Flavobacteriales</taxon>
        <taxon>Flavobacteriaceae</taxon>
        <taxon>Flavobacterium</taxon>
    </lineage>
</organism>
<dbReference type="Proteomes" id="UP000625735">
    <property type="component" value="Unassembled WGS sequence"/>
</dbReference>
<evidence type="ECO:0000256" key="1">
    <source>
        <dbReference type="SAM" id="SignalP"/>
    </source>
</evidence>
<keyword evidence="3" id="KW-1185">Reference proteome</keyword>
<evidence type="ECO:0000313" key="2">
    <source>
        <dbReference type="EMBL" id="GGD21179.1"/>
    </source>
</evidence>
<dbReference type="RefSeq" id="WP_188361397.1">
    <property type="nucleotide sequence ID" value="NZ_BMFG01000003.1"/>
</dbReference>
<feature type="signal peptide" evidence="1">
    <location>
        <begin position="1"/>
        <end position="18"/>
    </location>
</feature>
<evidence type="ECO:0008006" key="4">
    <source>
        <dbReference type="Google" id="ProtNLM"/>
    </source>
</evidence>
<protein>
    <recommendedName>
        <fullName evidence="4">tRNA modification GTPase</fullName>
    </recommendedName>
</protein>
<evidence type="ECO:0000313" key="3">
    <source>
        <dbReference type="Proteomes" id="UP000625735"/>
    </source>
</evidence>
<proteinExistence type="predicted"/>
<accession>A0A916XYF1</accession>
<name>A0A916XYF1_9FLAO</name>
<reference evidence="2" key="2">
    <citation type="submission" date="2020-09" db="EMBL/GenBank/DDBJ databases">
        <authorList>
            <person name="Sun Q."/>
            <person name="Zhou Y."/>
        </authorList>
    </citation>
    <scope>NUCLEOTIDE SEQUENCE</scope>
    <source>
        <strain evidence="2">CGMCC 1.12506</strain>
    </source>
</reference>
<feature type="chain" id="PRO_5037919373" description="tRNA modification GTPase" evidence="1">
    <location>
        <begin position="19"/>
        <end position="408"/>
    </location>
</feature>
<reference evidence="2" key="1">
    <citation type="journal article" date="2014" name="Int. J. Syst. Evol. Microbiol.">
        <title>Complete genome sequence of Corynebacterium casei LMG S-19264T (=DSM 44701T), isolated from a smear-ripened cheese.</title>
        <authorList>
            <consortium name="US DOE Joint Genome Institute (JGI-PGF)"/>
            <person name="Walter F."/>
            <person name="Albersmeier A."/>
            <person name="Kalinowski J."/>
            <person name="Ruckert C."/>
        </authorList>
    </citation>
    <scope>NUCLEOTIDE SEQUENCE</scope>
    <source>
        <strain evidence="2">CGMCC 1.12506</strain>
    </source>
</reference>
<dbReference type="EMBL" id="BMFG01000003">
    <property type="protein sequence ID" value="GGD21179.1"/>
    <property type="molecule type" value="Genomic_DNA"/>
</dbReference>